<feature type="binding site" evidence="10">
    <location>
        <position position="236"/>
    </location>
    <ligand>
        <name>Mn(2+)</name>
        <dbReference type="ChEBI" id="CHEBI:29035"/>
    </ligand>
</feature>
<dbReference type="InterPro" id="IPR042206">
    <property type="entry name" value="CRISPR-assoc_Cas1_C"/>
</dbReference>
<keyword evidence="5 10" id="KW-0460">Magnesium</keyword>
<dbReference type="EMBL" id="FNLN01000027">
    <property type="protein sequence ID" value="SDU13536.1"/>
    <property type="molecule type" value="Genomic_DNA"/>
</dbReference>
<dbReference type="GO" id="GO:0051607">
    <property type="term" value="P:defense response to virus"/>
    <property type="evidence" value="ECO:0007669"/>
    <property type="project" value="UniProtKB-UniRule"/>
</dbReference>
<reference evidence="12" key="1">
    <citation type="submission" date="2016-10" db="EMBL/GenBank/DDBJ databases">
        <authorList>
            <person name="Varghese N."/>
            <person name="Submissions S."/>
        </authorList>
    </citation>
    <scope>NUCLEOTIDE SEQUENCE [LARGE SCALE GENOMIC DNA]</scope>
    <source>
        <strain evidence="12">Nm10</strain>
    </source>
</reference>
<evidence type="ECO:0000256" key="9">
    <source>
        <dbReference type="ARBA" id="ARBA00038592"/>
    </source>
</evidence>
<comment type="cofactor">
    <cofactor evidence="10">
        <name>Mg(2+)</name>
        <dbReference type="ChEBI" id="CHEBI:18420"/>
    </cofactor>
    <cofactor evidence="10">
        <name>Mn(2+)</name>
        <dbReference type="ChEBI" id="CHEBI:29035"/>
    </cofactor>
</comment>
<name>A0A0S3ALP8_9PROT</name>
<dbReference type="InterPro" id="IPR002729">
    <property type="entry name" value="CRISPR-assoc_Cas1"/>
</dbReference>
<feature type="binding site" evidence="10">
    <location>
        <position position="251"/>
    </location>
    <ligand>
        <name>Mn(2+)</name>
        <dbReference type="ChEBI" id="CHEBI:29035"/>
    </ligand>
</feature>
<dbReference type="GO" id="GO:0004520">
    <property type="term" value="F:DNA endonuclease activity"/>
    <property type="evidence" value="ECO:0007669"/>
    <property type="project" value="InterPro"/>
</dbReference>
<evidence type="ECO:0000256" key="7">
    <source>
        <dbReference type="ARBA" id="ARBA00023125"/>
    </source>
</evidence>
<evidence type="ECO:0000313" key="12">
    <source>
        <dbReference type="Proteomes" id="UP000182882"/>
    </source>
</evidence>
<dbReference type="GO" id="GO:0043571">
    <property type="term" value="P:maintenance of CRISPR repeat elements"/>
    <property type="evidence" value="ECO:0007669"/>
    <property type="project" value="UniProtKB-UniRule"/>
</dbReference>
<gene>
    <name evidence="10" type="primary">cas1</name>
    <name evidence="11" type="ORF">SAMN05216406_12711</name>
</gene>
<keyword evidence="2 10" id="KW-0479">Metal-binding</keyword>
<dbReference type="KEGG" id="nur:ATY38_13450"/>
<dbReference type="InterPro" id="IPR042211">
    <property type="entry name" value="CRISPR-assoc_Cas1_N"/>
</dbReference>
<keyword evidence="12" id="KW-1185">Reference proteome</keyword>
<keyword evidence="1 10" id="KW-0540">Nuclease</keyword>
<dbReference type="NCBIfam" id="TIGR00287">
    <property type="entry name" value="cas1"/>
    <property type="match status" value="1"/>
</dbReference>
<comment type="similarity">
    <text evidence="10">Belongs to the CRISPR-associated endonuclease Cas1 family.</text>
</comment>
<dbReference type="NCBIfam" id="TIGR03640">
    <property type="entry name" value="cas1_DVULG"/>
    <property type="match status" value="1"/>
</dbReference>
<evidence type="ECO:0000313" key="11">
    <source>
        <dbReference type="EMBL" id="SDU13536.1"/>
    </source>
</evidence>
<proteinExistence type="inferred from homology"/>
<evidence type="ECO:0000256" key="4">
    <source>
        <dbReference type="ARBA" id="ARBA00022801"/>
    </source>
</evidence>
<protein>
    <recommendedName>
        <fullName evidence="10">CRISPR-associated endonuclease Cas1</fullName>
        <ecNumber evidence="10">3.1.-.-</ecNumber>
    </recommendedName>
</protein>
<feature type="binding site" evidence="10">
    <location>
        <position position="170"/>
    </location>
    <ligand>
        <name>Mn(2+)</name>
        <dbReference type="ChEBI" id="CHEBI:29035"/>
    </ligand>
</feature>
<keyword evidence="3 10" id="KW-0255">Endonuclease</keyword>
<dbReference type="Gene3D" id="1.20.120.920">
    <property type="entry name" value="CRISPR-associated endonuclease Cas1, C-terminal domain"/>
    <property type="match status" value="1"/>
</dbReference>
<accession>A0A0S3ALP8</accession>
<evidence type="ECO:0000256" key="2">
    <source>
        <dbReference type="ARBA" id="ARBA00022723"/>
    </source>
</evidence>
<sequence length="344" mass="39760">MRPLRNVIYVQTQNAWLHKDNENLVLKVDKETKARVPIHKLQGLVCFGQVTISPYLMAHCAENGITITFLNMFGKYLARVEGPASGNVLLRRTQHITGHNVEKSVAIAQTMLTGKLYNQRYVIRRYLRDHSEKINDEKILIDLQVAEKRLTRCLTQLTDCKTIDTLMGREGEAAQVYFGVFNHLIRQADFEFDSRRRRPPTDPVNALLSFFYTLLTHDCRSALETTGLDPASGFLHQLRSGRPSLALDMAEEFRPMVDRFVLSLINKRQVVSKDFETWPNGSMTLKDEPRKTLLAAWQDRKQDNLFHPWFEETVPIGLLPWLQAQILARFLRGDCDSYVPFLWK</sequence>
<keyword evidence="6 10" id="KW-0051">Antiviral defense</keyword>
<comment type="function">
    <text evidence="10">CRISPR (clustered regularly interspaced short palindromic repeat), is an adaptive immune system that provides protection against mobile genetic elements (viruses, transposable elements and conjugative plasmids). CRISPR clusters contain spacers, sequences complementary to antecedent mobile elements, and target invading nucleic acids. CRISPR clusters are transcribed and processed into CRISPR RNA (crRNA). Acts as a dsDNA endonuclease. Involved in the integration of spacer DNA into the CRISPR cassette.</text>
</comment>
<evidence type="ECO:0000256" key="8">
    <source>
        <dbReference type="ARBA" id="ARBA00023211"/>
    </source>
</evidence>
<evidence type="ECO:0000256" key="1">
    <source>
        <dbReference type="ARBA" id="ARBA00022722"/>
    </source>
</evidence>
<dbReference type="PANTHER" id="PTHR34353">
    <property type="entry name" value="CRISPR-ASSOCIATED ENDONUCLEASE CAS1 1"/>
    <property type="match status" value="1"/>
</dbReference>
<keyword evidence="7 10" id="KW-0238">DNA-binding</keyword>
<evidence type="ECO:0000256" key="3">
    <source>
        <dbReference type="ARBA" id="ARBA00022759"/>
    </source>
</evidence>
<dbReference type="InterPro" id="IPR050646">
    <property type="entry name" value="Cas1"/>
</dbReference>
<dbReference type="Pfam" id="PF01867">
    <property type="entry name" value="Cas_Cas1"/>
    <property type="match status" value="1"/>
</dbReference>
<organism evidence="11 12">
    <name type="scientific">Nitrosomonas ureae</name>
    <dbReference type="NCBI Taxonomy" id="44577"/>
    <lineage>
        <taxon>Bacteria</taxon>
        <taxon>Pseudomonadati</taxon>
        <taxon>Pseudomonadota</taxon>
        <taxon>Betaproteobacteria</taxon>
        <taxon>Nitrosomonadales</taxon>
        <taxon>Nitrosomonadaceae</taxon>
        <taxon>Nitrosomonas</taxon>
    </lineage>
</organism>
<dbReference type="Proteomes" id="UP000182882">
    <property type="component" value="Unassembled WGS sequence"/>
</dbReference>
<evidence type="ECO:0000256" key="10">
    <source>
        <dbReference type="HAMAP-Rule" id="MF_01470"/>
    </source>
</evidence>
<dbReference type="Gene3D" id="3.100.10.20">
    <property type="entry name" value="CRISPR-associated endonuclease Cas1, N-terminal domain"/>
    <property type="match status" value="1"/>
</dbReference>
<comment type="subunit">
    <text evidence="9 10">Homodimer, forms a heterotetramer with a Cas2 homodimer.</text>
</comment>
<keyword evidence="4 10" id="KW-0378">Hydrolase</keyword>
<dbReference type="CDD" id="cd09721">
    <property type="entry name" value="Cas1_I-C"/>
    <property type="match status" value="1"/>
</dbReference>
<dbReference type="RefSeq" id="WP_062559740.1">
    <property type="nucleotide sequence ID" value="NZ_CP013341.1"/>
</dbReference>
<dbReference type="GO" id="GO:0046872">
    <property type="term" value="F:metal ion binding"/>
    <property type="evidence" value="ECO:0007669"/>
    <property type="project" value="UniProtKB-UniRule"/>
</dbReference>
<dbReference type="GO" id="GO:0003677">
    <property type="term" value="F:DNA binding"/>
    <property type="evidence" value="ECO:0007669"/>
    <property type="project" value="UniProtKB-KW"/>
</dbReference>
<dbReference type="InterPro" id="IPR019856">
    <property type="entry name" value="CRISPR-assoc_Cas1_DVULG"/>
</dbReference>
<dbReference type="HAMAP" id="MF_01470">
    <property type="entry name" value="Cas1"/>
    <property type="match status" value="1"/>
</dbReference>
<evidence type="ECO:0000256" key="6">
    <source>
        <dbReference type="ARBA" id="ARBA00023118"/>
    </source>
</evidence>
<dbReference type="EC" id="3.1.-.-" evidence="10"/>
<dbReference type="GO" id="GO:0016787">
    <property type="term" value="F:hydrolase activity"/>
    <property type="evidence" value="ECO:0007669"/>
    <property type="project" value="UniProtKB-KW"/>
</dbReference>
<dbReference type="PANTHER" id="PTHR34353:SF2">
    <property type="entry name" value="CRISPR-ASSOCIATED ENDONUCLEASE CAS1 1"/>
    <property type="match status" value="1"/>
</dbReference>
<keyword evidence="8 10" id="KW-0464">Manganese</keyword>
<evidence type="ECO:0000256" key="5">
    <source>
        <dbReference type="ARBA" id="ARBA00022842"/>
    </source>
</evidence>
<dbReference type="AlphaFoldDB" id="A0A0S3ALP8"/>